<dbReference type="AlphaFoldDB" id="A0A5N7MMN8"/>
<organism evidence="1 2">
    <name type="scientific">Microvirga tunisiensis</name>
    <dbReference type="NCBI Taxonomy" id="2108360"/>
    <lineage>
        <taxon>Bacteria</taxon>
        <taxon>Pseudomonadati</taxon>
        <taxon>Pseudomonadota</taxon>
        <taxon>Alphaproteobacteria</taxon>
        <taxon>Hyphomicrobiales</taxon>
        <taxon>Methylobacteriaceae</taxon>
        <taxon>Microvirga</taxon>
    </lineage>
</organism>
<accession>A0A5N7MMN8</accession>
<name>A0A5N7MMN8_9HYPH</name>
<dbReference type="EMBL" id="VOSK01000135">
    <property type="protein sequence ID" value="MPR28295.1"/>
    <property type="molecule type" value="Genomic_DNA"/>
</dbReference>
<protein>
    <submittedName>
        <fullName evidence="1">Uncharacterized protein</fullName>
    </submittedName>
</protein>
<dbReference type="RefSeq" id="WP_152714591.1">
    <property type="nucleotide sequence ID" value="NZ_VOSJ01000135.1"/>
</dbReference>
<evidence type="ECO:0000313" key="2">
    <source>
        <dbReference type="Proteomes" id="UP000403266"/>
    </source>
</evidence>
<proteinExistence type="predicted"/>
<evidence type="ECO:0000313" key="1">
    <source>
        <dbReference type="EMBL" id="MPR28295.1"/>
    </source>
</evidence>
<reference evidence="1 2" key="1">
    <citation type="journal article" date="2019" name="Syst. Appl. Microbiol.">
        <title>Microvirga tunisiensis sp. nov., a root nodule symbiotic bacterium isolated from Lupinus micranthus and L. luteus grown in Northern Tunisia.</title>
        <authorList>
            <person name="Msaddak A."/>
            <person name="Rejili M."/>
            <person name="Duran D."/>
            <person name="Mars M."/>
            <person name="Palacios J.M."/>
            <person name="Ruiz-Argueso T."/>
            <person name="Rey L."/>
            <person name="Imperial J."/>
        </authorList>
    </citation>
    <scope>NUCLEOTIDE SEQUENCE [LARGE SCALE GENOMIC DNA]</scope>
    <source>
        <strain evidence="1 2">Lmie10</strain>
    </source>
</reference>
<dbReference type="Proteomes" id="UP000403266">
    <property type="component" value="Unassembled WGS sequence"/>
</dbReference>
<keyword evidence="2" id="KW-1185">Reference proteome</keyword>
<sequence length="93" mass="10202">MLEKKDSYTPAEATRAYDQLDQLVAAKAMSSRQAGGHRRHISSRVRVTLKPSYSAQAARRAKSEIAKLTEAGTITIKSAAAYRAHITKRTQTA</sequence>
<comment type="caution">
    <text evidence="1">The sequence shown here is derived from an EMBL/GenBank/DDBJ whole genome shotgun (WGS) entry which is preliminary data.</text>
</comment>
<dbReference type="OrthoDB" id="8019898at2"/>
<gene>
    <name evidence="1" type="ORF">FS320_24855</name>
</gene>